<protein>
    <submittedName>
        <fullName evidence="3">Heterokaryon incompatibility</fullName>
    </submittedName>
</protein>
<dbReference type="OrthoDB" id="5085187at2759"/>
<feature type="domain" description="Heterokaryon incompatibility" evidence="1">
    <location>
        <begin position="435"/>
        <end position="587"/>
    </location>
</feature>
<proteinExistence type="predicted"/>
<evidence type="ECO:0000313" key="3">
    <source>
        <dbReference type="EMBL" id="KAF4334821.1"/>
    </source>
</evidence>
<dbReference type="PANTHER" id="PTHR33112">
    <property type="entry name" value="DOMAIN PROTEIN, PUTATIVE-RELATED"/>
    <property type="match status" value="1"/>
</dbReference>
<dbReference type="AlphaFoldDB" id="A0A9P5A9T6"/>
<reference evidence="3" key="1">
    <citation type="journal article" date="2017" name="Mycologia">
        <title>Fusarium algeriense, sp. nov., a novel toxigenic crown rot pathogen of durum wheat from Algeria is nested in the Fusarium burgessii species complex.</title>
        <authorList>
            <person name="Laraba I."/>
            <person name="Keddad A."/>
            <person name="Boureghda H."/>
            <person name="Abdallah N."/>
            <person name="Vaughan M.M."/>
            <person name="Proctor R.H."/>
            <person name="Busman M."/>
            <person name="O'Donnell K."/>
        </authorList>
    </citation>
    <scope>NUCLEOTIDE SEQUENCE</scope>
    <source>
        <strain evidence="3">NRRL 25174</strain>
    </source>
</reference>
<dbReference type="Proteomes" id="UP000730481">
    <property type="component" value="Unassembled WGS sequence"/>
</dbReference>
<dbReference type="PANTHER" id="PTHR33112:SF16">
    <property type="entry name" value="HETEROKARYON INCOMPATIBILITY DOMAIN-CONTAINING PROTEIN"/>
    <property type="match status" value="1"/>
</dbReference>
<dbReference type="InterPro" id="IPR025676">
    <property type="entry name" value="Clr5_dom"/>
</dbReference>
<comment type="caution">
    <text evidence="3">The sequence shown here is derived from an EMBL/GenBank/DDBJ whole genome shotgun (WGS) entry which is preliminary data.</text>
</comment>
<name>A0A9P5A9T6_9HYPO</name>
<evidence type="ECO:0000259" key="2">
    <source>
        <dbReference type="Pfam" id="PF14420"/>
    </source>
</evidence>
<evidence type="ECO:0000313" key="4">
    <source>
        <dbReference type="Proteomes" id="UP000730481"/>
    </source>
</evidence>
<dbReference type="EMBL" id="PVQB02000631">
    <property type="protein sequence ID" value="KAF4334821.1"/>
    <property type="molecule type" value="Genomic_DNA"/>
</dbReference>
<accession>A0A9P5A9T6</accession>
<organism evidence="3 4">
    <name type="scientific">Fusarium beomiforme</name>
    <dbReference type="NCBI Taxonomy" id="44412"/>
    <lineage>
        <taxon>Eukaryota</taxon>
        <taxon>Fungi</taxon>
        <taxon>Dikarya</taxon>
        <taxon>Ascomycota</taxon>
        <taxon>Pezizomycotina</taxon>
        <taxon>Sordariomycetes</taxon>
        <taxon>Hypocreomycetidae</taxon>
        <taxon>Hypocreales</taxon>
        <taxon>Nectriaceae</taxon>
        <taxon>Fusarium</taxon>
        <taxon>Fusarium burgessii species complex</taxon>
    </lineage>
</organism>
<dbReference type="InterPro" id="IPR010730">
    <property type="entry name" value="HET"/>
</dbReference>
<gene>
    <name evidence="3" type="ORF">FBEOM_11333</name>
</gene>
<feature type="domain" description="Clr5" evidence="2">
    <location>
        <begin position="21"/>
        <end position="72"/>
    </location>
</feature>
<sequence length="745" mass="84000">MGSRLTWVYGRTHRAQDVSNEAVDEYKDIIQQLYLDQNMTRDEVLNHLKESYGFSLSTNQFSKATKRWGFYKQPRQAPTSVQAPEPIAEKVDETDPVEELFDFEPDTFDTIDETEAWVRTGSEYVPDPEILENVEDQLSSSELISNGHDHSLINISQPQPMTMESPYFRNMSALGKDAQESICLIYLSTIEYLMTTGLAPRTVKREFLGHFVKHHAGPDLTPEDNRTIDGVQFYQRTALDCVFGEERDTVGNSTFVREAPPVDPLHADVRMTNSGTLASNKSTNTASHSSSYSHARQRYLTSLSTNPTMTRLLASGISADCSGIVVGCAWGQPAILKFKDTLNDHFASWYLLYKPRGTIVPSWPSLGGPGETLNDLGSELSLKFVKDHLNECLNSCDSSHATCKQPRNKPLPKRALDVRGEKVNLCYTEGQCGNYTALSYRWGPPEETLRTIDSNISDMMSGIELPSFPKLLQDAITLTRRLDIRYIWVDALCIIQGNKEDWENEAPKMGDYYKNAILTIAASLANQVSEPFLVPREEIPPQLLSNFDFISFDGTVSQIIVRRVPDYGGIPLVSNSPLSTRAWTWQENVLSTRIAHFSRHEIVWECRSQQAFENGAKLQCAVGLAYRLARAGDDLEYYWKALVADYSKRELTYESDRLPAISSVASYFSILKPGKYLAGVWEQWLFSDMTWMSSWGADNAFPPIPKQSSEMPSWSWASVAGLGLRSLARLTLRLRHAWTAINFQL</sequence>
<dbReference type="Pfam" id="PF06985">
    <property type="entry name" value="HET"/>
    <property type="match status" value="1"/>
</dbReference>
<keyword evidence="4" id="KW-1185">Reference proteome</keyword>
<reference evidence="3" key="2">
    <citation type="submission" date="2020-02" db="EMBL/GenBank/DDBJ databases">
        <title>Identification and distribution of gene clusters putatively required for synthesis of sphingolipid metabolism inhibitors in phylogenetically diverse species of the filamentous fungus Fusarium.</title>
        <authorList>
            <person name="Kim H.-S."/>
            <person name="Busman M."/>
            <person name="Brown D.W."/>
            <person name="Divon H."/>
            <person name="Uhlig S."/>
            <person name="Proctor R.H."/>
        </authorList>
    </citation>
    <scope>NUCLEOTIDE SEQUENCE</scope>
    <source>
        <strain evidence="3">NRRL 25174</strain>
    </source>
</reference>
<evidence type="ECO:0000259" key="1">
    <source>
        <dbReference type="Pfam" id="PF06985"/>
    </source>
</evidence>
<dbReference type="Pfam" id="PF14420">
    <property type="entry name" value="Clr5"/>
    <property type="match status" value="1"/>
</dbReference>